<dbReference type="SMART" id="SM00382">
    <property type="entry name" value="AAA"/>
    <property type="match status" value="2"/>
</dbReference>
<dbReference type="InterPro" id="IPR026082">
    <property type="entry name" value="ABCA"/>
</dbReference>
<dbReference type="SUPFAM" id="SSF52540">
    <property type="entry name" value="P-loop containing nucleoside triphosphate hydrolases"/>
    <property type="match status" value="2"/>
</dbReference>
<feature type="compositionally biased region" description="Low complexity" evidence="13">
    <location>
        <begin position="445"/>
        <end position="468"/>
    </location>
</feature>
<evidence type="ECO:0000256" key="1">
    <source>
        <dbReference type="ARBA" id="ARBA00004127"/>
    </source>
</evidence>
<organism evidence="16 17">
    <name type="scientific">Holothuria leucospilota</name>
    <name type="common">Black long sea cucumber</name>
    <name type="synonym">Mertensiothuria leucospilota</name>
    <dbReference type="NCBI Taxonomy" id="206669"/>
    <lineage>
        <taxon>Eukaryota</taxon>
        <taxon>Metazoa</taxon>
        <taxon>Echinodermata</taxon>
        <taxon>Eleutherozoa</taxon>
        <taxon>Echinozoa</taxon>
        <taxon>Holothuroidea</taxon>
        <taxon>Aspidochirotacea</taxon>
        <taxon>Aspidochirotida</taxon>
        <taxon>Holothuriidae</taxon>
        <taxon>Holothuria</taxon>
    </lineage>
</organism>
<keyword evidence="11 14" id="KW-0472">Membrane</keyword>
<dbReference type="Pfam" id="PF00005">
    <property type="entry name" value="ABC_tran"/>
    <property type="match status" value="2"/>
</dbReference>
<protein>
    <submittedName>
        <fullName evidence="16">ATP-binding cassette sub-family A member 2</fullName>
    </submittedName>
</protein>
<feature type="transmembrane region" description="Helical" evidence="14">
    <location>
        <begin position="1977"/>
        <end position="1999"/>
    </location>
</feature>
<feature type="transmembrane region" description="Helical" evidence="14">
    <location>
        <begin position="872"/>
        <end position="894"/>
    </location>
</feature>
<proteinExistence type="inferred from homology"/>
<name>A0A9Q1C5Z4_HOLLE</name>
<keyword evidence="12" id="KW-0325">Glycoprotein</keyword>
<evidence type="ECO:0000256" key="8">
    <source>
        <dbReference type="ARBA" id="ARBA00022753"/>
    </source>
</evidence>
<evidence type="ECO:0000256" key="12">
    <source>
        <dbReference type="ARBA" id="ARBA00023180"/>
    </source>
</evidence>
<dbReference type="OrthoDB" id="10255969at2759"/>
<feature type="region of interest" description="Disordered" evidence="13">
    <location>
        <begin position="1430"/>
        <end position="1459"/>
    </location>
</feature>
<keyword evidence="8" id="KW-0967">Endosome</keyword>
<feature type="transmembrane region" description="Helical" evidence="14">
    <location>
        <begin position="901"/>
        <end position="922"/>
    </location>
</feature>
<evidence type="ECO:0000256" key="5">
    <source>
        <dbReference type="ARBA" id="ARBA00022692"/>
    </source>
</evidence>
<evidence type="ECO:0000256" key="7">
    <source>
        <dbReference type="ARBA" id="ARBA00022741"/>
    </source>
</evidence>
<feature type="transmembrane region" description="Helical" evidence="14">
    <location>
        <begin position="2070"/>
        <end position="2095"/>
    </location>
</feature>
<evidence type="ECO:0000256" key="13">
    <source>
        <dbReference type="SAM" id="MobiDB-lite"/>
    </source>
</evidence>
<dbReference type="Gene3D" id="3.40.50.300">
    <property type="entry name" value="P-loop containing nucleotide triphosphate hydrolases"/>
    <property type="match status" value="2"/>
</dbReference>
<feature type="compositionally biased region" description="Low complexity" evidence="13">
    <location>
        <begin position="1430"/>
        <end position="1443"/>
    </location>
</feature>
<evidence type="ECO:0000256" key="14">
    <source>
        <dbReference type="SAM" id="Phobius"/>
    </source>
</evidence>
<dbReference type="GO" id="GO:0010008">
    <property type="term" value="C:endosome membrane"/>
    <property type="evidence" value="ECO:0007669"/>
    <property type="project" value="UniProtKB-SubCell"/>
</dbReference>
<feature type="region of interest" description="Disordered" evidence="13">
    <location>
        <begin position="392"/>
        <end position="483"/>
    </location>
</feature>
<accession>A0A9Q1C5Z4</accession>
<keyword evidence="9 16" id="KW-0067">ATP-binding</keyword>
<evidence type="ECO:0000256" key="4">
    <source>
        <dbReference type="ARBA" id="ARBA00022448"/>
    </source>
</evidence>
<dbReference type="InterPro" id="IPR017871">
    <property type="entry name" value="ABC_transporter-like_CS"/>
</dbReference>
<keyword evidence="10 14" id="KW-1133">Transmembrane helix</keyword>
<feature type="transmembrane region" description="Helical" evidence="14">
    <location>
        <begin position="942"/>
        <end position="961"/>
    </location>
</feature>
<keyword evidence="17" id="KW-1185">Reference proteome</keyword>
<evidence type="ECO:0000256" key="3">
    <source>
        <dbReference type="ARBA" id="ARBA00008869"/>
    </source>
</evidence>
<dbReference type="Pfam" id="PF12698">
    <property type="entry name" value="ABC2_membrane_3"/>
    <property type="match status" value="2"/>
</dbReference>
<feature type="transmembrane region" description="Helical" evidence="14">
    <location>
        <begin position="838"/>
        <end position="860"/>
    </location>
</feature>
<evidence type="ECO:0000256" key="11">
    <source>
        <dbReference type="ARBA" id="ARBA00023136"/>
    </source>
</evidence>
<dbReference type="PANTHER" id="PTHR19229">
    <property type="entry name" value="ATP-BINDING CASSETTE TRANSPORTER SUBFAMILY A ABCA"/>
    <property type="match status" value="1"/>
</dbReference>
<dbReference type="InterPro" id="IPR003593">
    <property type="entry name" value="AAA+_ATPase"/>
</dbReference>
<dbReference type="Proteomes" id="UP001152320">
    <property type="component" value="Chromosome 7"/>
</dbReference>
<evidence type="ECO:0000313" key="17">
    <source>
        <dbReference type="Proteomes" id="UP001152320"/>
    </source>
</evidence>
<dbReference type="PROSITE" id="PS00211">
    <property type="entry name" value="ABC_TRANSPORTER_1"/>
    <property type="match status" value="1"/>
</dbReference>
<dbReference type="Pfam" id="PF23321">
    <property type="entry name" value="R1_ABCA1"/>
    <property type="match status" value="1"/>
</dbReference>
<evidence type="ECO:0000256" key="6">
    <source>
        <dbReference type="ARBA" id="ARBA00022737"/>
    </source>
</evidence>
<feature type="transmembrane region" description="Helical" evidence="14">
    <location>
        <begin position="982"/>
        <end position="1003"/>
    </location>
</feature>
<gene>
    <name evidence="16" type="ORF">HOLleu_16645</name>
</gene>
<dbReference type="GO" id="GO:0140359">
    <property type="term" value="F:ABC-type transporter activity"/>
    <property type="evidence" value="ECO:0007669"/>
    <property type="project" value="InterPro"/>
</dbReference>
<dbReference type="EMBL" id="JAIZAY010000007">
    <property type="protein sequence ID" value="KAJ8039055.1"/>
    <property type="molecule type" value="Genomic_DNA"/>
</dbReference>
<feature type="transmembrane region" description="Helical" evidence="14">
    <location>
        <begin position="23"/>
        <end position="42"/>
    </location>
</feature>
<dbReference type="GO" id="GO:0016887">
    <property type="term" value="F:ATP hydrolysis activity"/>
    <property type="evidence" value="ECO:0007669"/>
    <property type="project" value="InterPro"/>
</dbReference>
<dbReference type="InterPro" id="IPR056264">
    <property type="entry name" value="R2_ABCA1-4-like"/>
</dbReference>
<sequence>MGFLHQLQVLLWKNFTLKKRNPLVVLFEIVIPLVLFFILVAIRRNKPILLKKEAFFMAQPLPSAGIIPVMQIFCPNAVRDPYGFPEHPKSEVTSFLNQLEDVINKNKMFNENFDLDGIRIFPDTFTDLLFYDGSIENKFANAPTFTLGSILKNETEFHDFLVNNMSMSDNDADQIIHHDMNSPEVYKILYGTEPRNFSDSDGSNNFTDFQEFIQNKFGSLNQGALYRHETKGSLYSVPGVLGILSGTPVGGPESDSDSSKGDDSLSDGLAHSFEDALFSPETLQDVLCNEETVHDLYHTDNQTDYNSSRSFADANCNREDSYETFESLSKELHNQIDRGKIIELLNITDEELERTQNLTAALMDELERFILFQEALQSLFVFAEILPADSCPVEPTEPPPRKTKPVPESPPQTTPAPVVPSNVTISPVNATNTTEPSNCTFPCNESSSSPYSSTMSPPTTPESTTTSPTPEPTPTPTPKPKDKKAVTISMLYKLWVQMQERLCGKKVRVNQEVIDKGDYKELSKHLTSIQKRSLGLLLYVLFSNPKIVYTPNTPDVNDLIDKASDFIYFAKNITFMAETWLNISHEIRTYLHKNTTIIALEKLGQLEKVLVEHPEFLQNVSMKPEVRKFILNDSLISPPLIEQHLDIMDNVACAWLSLVGPIKWDIFWGFKNEDAMVDFVLNKAAAKNITVFASLVFEVDKDGNLPLHVVYKIRQNSTFTARTDLIRRRFWQPGSEHHRVIGYYTYGFVWLQDIVERAIIDKRVGRRVTEPGGYVEEIPYPCYLQDNFLFMISKIMPMIMVVSFVYYVAMLTRSIVYEKEQRLKEVMKMMGLNNGVHWVAWFITSMLQASVTVTLITVILHYGKVLMHSNPVIVWITFLLFSASVIVLCFMISVFFSKAKLASACAGIIYFTSYVPCIYIQIREESLAYITISEQIKTLASILSPTAFGLGARYFALYEIGGVGVHWDNLFRSPVEHDDLSLCYLWIILLVDTVIYAIIVWYVENVYPGSYGLPRPWYFPFQCSYWFGSSCDYIGPMDRSRQPLSVMEGDQEFILRTEGITCEDEPSHLTLGVSIENLTKIYKNGHKVAVNNLSLNMYEGQITSFLGHNGAGKTTTMSVLTGLFPPSSGTAKIYEKDIRTEMLQIRKSLGMCPQHNALFDGMTVEEHMLFYGLLKGLPKAKIRAELDNLIMDVGLWSKRHQRVEYLSGGMQRKLSVAVAFVGGSKTVILDEPTAGVDPFSRRAIWDLLIKYKKGRTILLSTHHMDEADVLGDRIAIISHGQLKCVGSSLFLKTTYGSGYKLTVLKKPLAGFHSGASSGSLNSSFHSNCSPEQVTRFIQRHVPRSVLMNETPQELTYALPYKAVSQFPPLFAGLKEKKSSLEITGFGLMDSTLEEVFLKVAEMSADNKQDDKSPGSLKRLIPTLLRRLSSRSSASSVSSSSQSSQGMEPMPSDSVSSFRIDEEEEDEPLININEHDDIDDGVLFTREGQSSFLLQGCVLQANQFVALLTKRFHYIRRNQKSLFSQLLLPALYVTLAMSVALSAPHISDLPQIILTPSQYHPLEYPDSNIVPYANDDISNSREEYMVYSSLNGDSGPMKIASTFTYPAGIGASCILKTPFNGTLDLMVEKANFSSINLTAQYYDPMCVNSFKKGEPLSNYVPRSEDSFEEDEWANREAMYKDDRPTTKPVDGNTSVHIKKESHSGPMILEKRCYCKKNGFGFLCPPDVGSPDPTEHKVITSDVLLDCNTRNLSEYMLYTTDKFRLHRYGALSVGNVRKFVPPQYSNDVPQLYRKIAVRNAAIVWHNAKGYHSLPTYVNVLNNAILRANLQPSKHGNPSGYGMTVINHPMNKTGMSLNDDFIEQESTEVLIAVFIIIAMSFVPASFVVFIVAERSSKAKLLQFLSGVNPLIYWTSNFFWDMMTYLVPAVCCVSILKIFDIPAYASSTNLPAVILLFLLYGYSITPMMYPASFFFKEPSSAYVFLIVINLFTGITTIVGTFMIEIFTHDDPEVSESFQATYNIVHNLSLVFPNYCLGRGLMDLAFNDYMNEYYIKIGDMDSVQSPFRWEMMNRMYVVMAVEGFLAFVLVVLCEYGFFYIGRRINAHKSLLPQEDEDVLKERQRVLTNETEEDILLLKNLTKIYKTRKLGKHLAVDGLCLGVSPGECFGLLGVNGAGKTTTFKMLTGDEWITGGDAFINGSSVRWKLHKQIGYCPQFDALFDELTAREHLTLYARLKGLPRRDENRIVNWAIKKLALKEYADIPSGLYSGGNKRKLSTAIALIGYPPVIFMDEPTTGMDPHSRQFLWKVIQSIVKEGKSVVLTSHSMEECEALCNRLAIMVNARFKCMGSTQHLKNKFGDGYTITLRVKGDKPNLPRVSQWFSHTFPKAELKEEHYNVVQYSMKLVHVNLVELFTKLEDMKEMLDIEDYSVSQTTLDNVFVNFAKEQMDQQEEGLKDDGRSRWRYRHNSDKTLDENDLCLDETDEDDEEFLLKYATFKDSRLTFDLEE</sequence>
<keyword evidence="5 14" id="KW-0812">Transmembrane</keyword>
<dbReference type="PROSITE" id="PS50893">
    <property type="entry name" value="ABC_TRANSPORTER_2"/>
    <property type="match status" value="2"/>
</dbReference>
<feature type="region of interest" description="Disordered" evidence="13">
    <location>
        <begin position="246"/>
        <end position="266"/>
    </location>
</feature>
<keyword evidence="6" id="KW-0677">Repeat</keyword>
<dbReference type="PANTHER" id="PTHR19229:SF36">
    <property type="entry name" value="ATP-BINDING CASSETTE SUB-FAMILY A MEMBER 2"/>
    <property type="match status" value="1"/>
</dbReference>
<feature type="transmembrane region" description="Helical" evidence="14">
    <location>
        <begin position="795"/>
        <end position="817"/>
    </location>
</feature>
<dbReference type="InterPro" id="IPR013525">
    <property type="entry name" value="ABC2_TM"/>
</dbReference>
<dbReference type="InterPro" id="IPR003439">
    <property type="entry name" value="ABC_transporter-like_ATP-bd"/>
</dbReference>
<feature type="compositionally biased region" description="Pro residues" evidence="13">
    <location>
        <begin position="407"/>
        <end position="418"/>
    </location>
</feature>
<evidence type="ECO:0000256" key="10">
    <source>
        <dbReference type="ARBA" id="ARBA00022989"/>
    </source>
</evidence>
<keyword evidence="4" id="KW-0813">Transport</keyword>
<comment type="caution">
    <text evidence="16">The sequence shown here is derived from an EMBL/GenBank/DDBJ whole genome shotgun (WGS) entry which is preliminary data.</text>
</comment>
<comment type="similarity">
    <text evidence="3">Belongs to the ABC transporter superfamily. ABCA family.</text>
</comment>
<feature type="transmembrane region" description="Helical" evidence="14">
    <location>
        <begin position="1946"/>
        <end position="1965"/>
    </location>
</feature>
<evidence type="ECO:0000313" key="16">
    <source>
        <dbReference type="EMBL" id="KAJ8039055.1"/>
    </source>
</evidence>
<evidence type="ECO:0000259" key="15">
    <source>
        <dbReference type="PROSITE" id="PS50893"/>
    </source>
</evidence>
<dbReference type="GO" id="GO:0051246">
    <property type="term" value="P:regulation of protein metabolic process"/>
    <property type="evidence" value="ECO:0007669"/>
    <property type="project" value="UniProtKB-ARBA"/>
</dbReference>
<evidence type="ECO:0000256" key="9">
    <source>
        <dbReference type="ARBA" id="ARBA00022840"/>
    </source>
</evidence>
<dbReference type="FunFam" id="3.40.50.300:FF:000327">
    <property type="entry name" value="ATP-binding cassette sub-family A member 3"/>
    <property type="match status" value="1"/>
</dbReference>
<feature type="transmembrane region" description="Helical" evidence="14">
    <location>
        <begin position="1866"/>
        <end position="1889"/>
    </location>
</feature>
<keyword evidence="7" id="KW-0547">Nucleotide-binding</keyword>
<feature type="transmembrane region" description="Helical" evidence="14">
    <location>
        <begin position="1921"/>
        <end position="1940"/>
    </location>
</feature>
<feature type="domain" description="ABC transporter" evidence="15">
    <location>
        <begin position="1073"/>
        <end position="1304"/>
    </location>
</feature>
<dbReference type="InterPro" id="IPR027417">
    <property type="entry name" value="P-loop_NTPase"/>
</dbReference>
<reference evidence="16" key="1">
    <citation type="submission" date="2021-10" db="EMBL/GenBank/DDBJ databases">
        <title>Tropical sea cucumber genome reveals ecological adaptation and Cuvierian tubules defense mechanism.</title>
        <authorList>
            <person name="Chen T."/>
        </authorList>
    </citation>
    <scope>NUCLEOTIDE SEQUENCE</scope>
    <source>
        <strain evidence="16">Nanhai2018</strain>
        <tissue evidence="16">Muscle</tissue>
    </source>
</reference>
<feature type="domain" description="ABC transporter" evidence="15">
    <location>
        <begin position="2130"/>
        <end position="2362"/>
    </location>
</feature>
<feature type="compositionally biased region" description="Pro residues" evidence="13">
    <location>
        <begin position="469"/>
        <end position="478"/>
    </location>
</feature>
<dbReference type="CDD" id="cd03263">
    <property type="entry name" value="ABC_subfamily_A"/>
    <property type="match status" value="2"/>
</dbReference>
<dbReference type="GO" id="GO:0005319">
    <property type="term" value="F:lipid transporter activity"/>
    <property type="evidence" value="ECO:0007669"/>
    <property type="project" value="TreeGrafter"/>
</dbReference>
<feature type="compositionally biased region" description="Polar residues" evidence="13">
    <location>
        <begin position="421"/>
        <end position="444"/>
    </location>
</feature>
<evidence type="ECO:0000256" key="2">
    <source>
        <dbReference type="ARBA" id="ARBA00004608"/>
    </source>
</evidence>
<dbReference type="FunFam" id="3.40.50.300:FF:000511">
    <property type="entry name" value="ATP-binding cassette, sub-family A (ABC1), member 2"/>
    <property type="match status" value="1"/>
</dbReference>
<comment type="subcellular location">
    <subcellularLocation>
        <location evidence="1">Endomembrane system</location>
        <topology evidence="1">Multi-pass membrane protein</topology>
    </subcellularLocation>
    <subcellularLocation>
        <location evidence="2">Endosome membrane</location>
    </subcellularLocation>
</comment>
<dbReference type="GO" id="GO:0005524">
    <property type="term" value="F:ATP binding"/>
    <property type="evidence" value="ECO:0007669"/>
    <property type="project" value="UniProtKB-KW"/>
</dbReference>